<organism evidence="1 2">
    <name type="scientific">Acaulospora colombiana</name>
    <dbReference type="NCBI Taxonomy" id="27376"/>
    <lineage>
        <taxon>Eukaryota</taxon>
        <taxon>Fungi</taxon>
        <taxon>Fungi incertae sedis</taxon>
        <taxon>Mucoromycota</taxon>
        <taxon>Glomeromycotina</taxon>
        <taxon>Glomeromycetes</taxon>
        <taxon>Diversisporales</taxon>
        <taxon>Acaulosporaceae</taxon>
        <taxon>Acaulospora</taxon>
    </lineage>
</organism>
<evidence type="ECO:0000313" key="1">
    <source>
        <dbReference type="EMBL" id="CAG8732032.1"/>
    </source>
</evidence>
<name>A0ACA9Q1G0_9GLOM</name>
<reference evidence="1" key="1">
    <citation type="submission" date="2021-06" db="EMBL/GenBank/DDBJ databases">
        <authorList>
            <person name="Kallberg Y."/>
            <person name="Tangrot J."/>
            <person name="Rosling A."/>
        </authorList>
    </citation>
    <scope>NUCLEOTIDE SEQUENCE</scope>
    <source>
        <strain evidence="1">CL356</strain>
    </source>
</reference>
<evidence type="ECO:0000313" key="2">
    <source>
        <dbReference type="Proteomes" id="UP000789525"/>
    </source>
</evidence>
<dbReference type="Proteomes" id="UP000789525">
    <property type="component" value="Unassembled WGS sequence"/>
</dbReference>
<feature type="non-terminal residue" evidence="1">
    <location>
        <position position="1"/>
    </location>
</feature>
<sequence>EDVFIHPSSVLFHQNPPEYVAFHEVVRGTKVWIKSTTRSMYFFKTPPNTADHQGYEARRGSSGTKVWSWLGATTYAENEVNRESLAISSILQSI</sequence>
<proteinExistence type="predicted"/>
<protein>
    <submittedName>
        <fullName evidence="1">12674_t:CDS:1</fullName>
    </submittedName>
</protein>
<dbReference type="EMBL" id="CAJVPT010043332">
    <property type="protein sequence ID" value="CAG8732032.1"/>
    <property type="molecule type" value="Genomic_DNA"/>
</dbReference>
<keyword evidence="2" id="KW-1185">Reference proteome</keyword>
<gene>
    <name evidence="1" type="ORF">ACOLOM_LOCUS11701</name>
</gene>
<comment type="caution">
    <text evidence="1">The sequence shown here is derived from an EMBL/GenBank/DDBJ whole genome shotgun (WGS) entry which is preliminary data.</text>
</comment>
<accession>A0ACA9Q1G0</accession>